<evidence type="ECO:0000313" key="3">
    <source>
        <dbReference type="EMBL" id="KAB2619650.1"/>
    </source>
</evidence>
<gene>
    <name evidence="3" type="ORF">D8674_015519</name>
</gene>
<evidence type="ECO:0000313" key="4">
    <source>
        <dbReference type="Proteomes" id="UP000327157"/>
    </source>
</evidence>
<dbReference type="PANTHER" id="PTHR34052">
    <property type="entry name" value="GLYCINE-RICH PROTEIN-LIKE"/>
    <property type="match status" value="1"/>
</dbReference>
<dbReference type="OrthoDB" id="1839683at2759"/>
<dbReference type="PROSITE" id="PS51485">
    <property type="entry name" value="PHYTOCYANIN"/>
    <property type="match status" value="1"/>
</dbReference>
<comment type="caution">
    <text evidence="3">The sequence shown here is derived from an EMBL/GenBank/DDBJ whole genome shotgun (WGS) entry which is preliminary data.</text>
</comment>
<keyword evidence="4" id="KW-1185">Reference proteome</keyword>
<reference evidence="4" key="2">
    <citation type="submission" date="2019-10" db="EMBL/GenBank/DDBJ databases">
        <title>A de novo genome assembly of a pear dwarfing rootstock.</title>
        <authorList>
            <person name="Wang F."/>
            <person name="Wang J."/>
            <person name="Li S."/>
            <person name="Zhang Y."/>
            <person name="Fang M."/>
            <person name="Ma L."/>
            <person name="Zhao Y."/>
            <person name="Jiang S."/>
        </authorList>
    </citation>
    <scope>NUCLEOTIDE SEQUENCE [LARGE SCALE GENOMIC DNA]</scope>
</reference>
<organism evidence="3 4">
    <name type="scientific">Pyrus ussuriensis x Pyrus communis</name>
    <dbReference type="NCBI Taxonomy" id="2448454"/>
    <lineage>
        <taxon>Eukaryota</taxon>
        <taxon>Viridiplantae</taxon>
        <taxon>Streptophyta</taxon>
        <taxon>Embryophyta</taxon>
        <taxon>Tracheophyta</taxon>
        <taxon>Spermatophyta</taxon>
        <taxon>Magnoliopsida</taxon>
        <taxon>eudicotyledons</taxon>
        <taxon>Gunneridae</taxon>
        <taxon>Pentapetalae</taxon>
        <taxon>rosids</taxon>
        <taxon>fabids</taxon>
        <taxon>Rosales</taxon>
        <taxon>Rosaceae</taxon>
        <taxon>Amygdaloideae</taxon>
        <taxon>Maleae</taxon>
        <taxon>Pyrus</taxon>
    </lineage>
</organism>
<dbReference type="GO" id="GO:0009055">
    <property type="term" value="F:electron transfer activity"/>
    <property type="evidence" value="ECO:0007669"/>
    <property type="project" value="InterPro"/>
</dbReference>
<dbReference type="Proteomes" id="UP000327157">
    <property type="component" value="Chromosome 15"/>
</dbReference>
<name>A0A5N5H2T8_9ROSA</name>
<feature type="signal peptide" evidence="1">
    <location>
        <begin position="1"/>
        <end position="25"/>
    </location>
</feature>
<accession>A0A5N5H2T8</accession>
<reference evidence="3 4" key="1">
    <citation type="submission" date="2019-09" db="EMBL/GenBank/DDBJ databases">
        <authorList>
            <person name="Ou C."/>
        </authorList>
    </citation>
    <scope>NUCLEOTIDE SEQUENCE [LARGE SCALE GENOMIC DNA]</scope>
    <source>
        <strain evidence="3">S2</strain>
        <tissue evidence="3">Leaf</tissue>
    </source>
</reference>
<feature type="chain" id="PRO_5024324914" description="Phytocyanin domain-containing protein" evidence="1">
    <location>
        <begin position="26"/>
        <end position="144"/>
    </location>
</feature>
<evidence type="ECO:0000259" key="2">
    <source>
        <dbReference type="PROSITE" id="PS51485"/>
    </source>
</evidence>
<sequence>MGSSFSSQGMVLIVVAVSLLAVGQAKTVVVGGSEGWRFGFNYTDWTLKNGPFYIRDTLLFKYSPPSNAGVHDVYLLPDRWSYITCDFRREKLVGKATQGGGQGFKFVLNQWRPHYFACGQGANRSHCNQGLMKFFAVPWPHWHL</sequence>
<dbReference type="EMBL" id="SMOL01000401">
    <property type="protein sequence ID" value="KAB2619650.1"/>
    <property type="molecule type" value="Genomic_DNA"/>
</dbReference>
<protein>
    <recommendedName>
        <fullName evidence="2">Phytocyanin domain-containing protein</fullName>
    </recommendedName>
</protein>
<dbReference type="AlphaFoldDB" id="A0A5N5H2T8"/>
<keyword evidence="1" id="KW-0732">Signal</keyword>
<evidence type="ECO:0000256" key="1">
    <source>
        <dbReference type="SAM" id="SignalP"/>
    </source>
</evidence>
<reference evidence="3 4" key="3">
    <citation type="submission" date="2019-11" db="EMBL/GenBank/DDBJ databases">
        <title>A de novo genome assembly of a pear dwarfing rootstock.</title>
        <authorList>
            <person name="Wang F."/>
            <person name="Wang J."/>
            <person name="Li S."/>
            <person name="Zhang Y."/>
            <person name="Fang M."/>
            <person name="Ma L."/>
            <person name="Zhao Y."/>
            <person name="Jiang S."/>
        </authorList>
    </citation>
    <scope>NUCLEOTIDE SEQUENCE [LARGE SCALE GENOMIC DNA]</scope>
    <source>
        <strain evidence="3">S2</strain>
        <tissue evidence="3">Leaf</tissue>
    </source>
</reference>
<dbReference type="Pfam" id="PF02298">
    <property type="entry name" value="Cu_bind_like"/>
    <property type="match status" value="1"/>
</dbReference>
<dbReference type="Gene3D" id="2.60.40.420">
    <property type="entry name" value="Cupredoxins - blue copper proteins"/>
    <property type="match status" value="1"/>
</dbReference>
<dbReference type="InterPro" id="IPR003245">
    <property type="entry name" value="Phytocyanin_dom"/>
</dbReference>
<dbReference type="PANTHER" id="PTHR34052:SF2">
    <property type="entry name" value="PLASTOCYANIN-LIKE DOMAIN PROTEIN"/>
    <property type="match status" value="1"/>
</dbReference>
<dbReference type="InterPro" id="IPR008972">
    <property type="entry name" value="Cupredoxin"/>
</dbReference>
<proteinExistence type="predicted"/>
<dbReference type="SUPFAM" id="SSF49503">
    <property type="entry name" value="Cupredoxins"/>
    <property type="match status" value="1"/>
</dbReference>
<feature type="domain" description="Phytocyanin" evidence="2">
    <location>
        <begin position="26"/>
        <end position="140"/>
    </location>
</feature>